<evidence type="ECO:0000313" key="1">
    <source>
        <dbReference type="EMBL" id="XCD09781.1"/>
    </source>
</evidence>
<organism evidence="1">
    <name type="scientific">Klebsiella phage vB_Kp_H01</name>
    <dbReference type="NCBI Taxonomy" id="3161140"/>
    <lineage>
        <taxon>Viruses</taxon>
        <taxon>Duplodnaviria</taxon>
        <taxon>Heunggongvirae</taxon>
        <taxon>Uroviricota</taxon>
        <taxon>Caudoviricetes</taxon>
    </lineage>
</organism>
<name>A0AAU8BD04_9CAUD</name>
<protein>
    <submittedName>
        <fullName evidence="1">Uncharacterized protein</fullName>
    </submittedName>
</protein>
<sequence>MYFAIDMGRVLPGVCALQDGSDLLHRRGRPGLALAGAVTAQMINGYEAFAGDDMEVIDANHVFIKDEVGGILSGGLLLKANTHVFYLH</sequence>
<dbReference type="EMBL" id="PP836962">
    <property type="protein sequence ID" value="XCD09781.1"/>
    <property type="molecule type" value="Genomic_DNA"/>
</dbReference>
<proteinExistence type="predicted"/>
<accession>A0AAU8BD04</accession>
<reference evidence="1" key="1">
    <citation type="submission" date="2024-05" db="EMBL/GenBank/DDBJ databases">
        <authorList>
            <person name="Jiang H.L."/>
        </authorList>
    </citation>
    <scope>NUCLEOTIDE SEQUENCE</scope>
</reference>
<gene>
    <name evidence="1" type="ORF">vBKpH01_19</name>
</gene>